<name>X1A5J1_9ZZZZ</name>
<feature type="non-terminal residue" evidence="4">
    <location>
        <position position="1"/>
    </location>
</feature>
<reference evidence="4" key="1">
    <citation type="journal article" date="2014" name="Front. Microbiol.">
        <title>High frequency of phylogenetically diverse reductive dehalogenase-homologous genes in deep subseafloor sedimentary metagenomes.</title>
        <authorList>
            <person name="Kawai M."/>
            <person name="Futagami T."/>
            <person name="Toyoda A."/>
            <person name="Takaki Y."/>
            <person name="Nishi S."/>
            <person name="Hori S."/>
            <person name="Arai W."/>
            <person name="Tsubouchi T."/>
            <person name="Morono Y."/>
            <person name="Uchiyama I."/>
            <person name="Ito T."/>
            <person name="Fujiyama A."/>
            <person name="Inagaki F."/>
            <person name="Takami H."/>
        </authorList>
    </citation>
    <scope>NUCLEOTIDE SEQUENCE</scope>
    <source>
        <strain evidence="4">Expedition CK06-06</strain>
    </source>
</reference>
<protein>
    <recommendedName>
        <fullName evidence="5">GTP cyclohydrolase I FolE2</fullName>
    </recommendedName>
</protein>
<keyword evidence="2" id="KW-0378">Hydrolase</keyword>
<dbReference type="GO" id="GO:0046872">
    <property type="term" value="F:metal ion binding"/>
    <property type="evidence" value="ECO:0007669"/>
    <property type="project" value="UniProtKB-KW"/>
</dbReference>
<dbReference type="Pfam" id="PF02649">
    <property type="entry name" value="GCHY-1"/>
    <property type="match status" value="1"/>
</dbReference>
<dbReference type="AlphaFoldDB" id="X1A5J1"/>
<evidence type="ECO:0000313" key="4">
    <source>
        <dbReference type="EMBL" id="GAG55446.1"/>
    </source>
</evidence>
<evidence type="ECO:0000256" key="1">
    <source>
        <dbReference type="ARBA" id="ARBA00022723"/>
    </source>
</evidence>
<dbReference type="PANTHER" id="PTHR36445">
    <property type="entry name" value="GTP CYCLOHYDROLASE MPTA"/>
    <property type="match status" value="1"/>
</dbReference>
<dbReference type="InterPro" id="IPR003801">
    <property type="entry name" value="GTP_cyclohydrolase_FolE2/MptA"/>
</dbReference>
<keyword evidence="1" id="KW-0479">Metal-binding</keyword>
<dbReference type="EMBL" id="BART01005944">
    <property type="protein sequence ID" value="GAG55446.1"/>
    <property type="molecule type" value="Genomic_DNA"/>
</dbReference>
<dbReference type="Gene3D" id="3.10.270.10">
    <property type="entry name" value="Urate Oxidase"/>
    <property type="match status" value="1"/>
</dbReference>
<organism evidence="4">
    <name type="scientific">marine sediment metagenome</name>
    <dbReference type="NCBI Taxonomy" id="412755"/>
    <lineage>
        <taxon>unclassified sequences</taxon>
        <taxon>metagenomes</taxon>
        <taxon>ecological metagenomes</taxon>
    </lineage>
</organism>
<comment type="caution">
    <text evidence="4">The sequence shown here is derived from an EMBL/GenBank/DDBJ whole genome shotgun (WGS) entry which is preliminary data.</text>
</comment>
<dbReference type="NCBIfam" id="TIGR00294">
    <property type="entry name" value="GTP cyclohydrolase MptA"/>
    <property type="match status" value="1"/>
</dbReference>
<keyword evidence="3" id="KW-0408">Iron</keyword>
<evidence type="ECO:0000256" key="3">
    <source>
        <dbReference type="ARBA" id="ARBA00023004"/>
    </source>
</evidence>
<proteinExistence type="predicted"/>
<sequence length="274" mass="30985">LIFEDLIPSQRGIHMSRNIEVINEVTSEVTSSLMGELISNTEELCAKIAKKVLFAQPGAKYAEVRLKADYETETFSEALWKKKLSVHTLRAGANAERTEEGINIIKIIGAEVEGTTVCPCSQELSKDYAKEQLKKKEFSDEQIKTIVDSIPLASHNQRSKAILLLELPESAKRVELDDIIKILEISMSAPLHEVLKRKDEQAVVLYAHSRPSFVEDVVRTILYNVAFKFDYLPSETGIYVKQTNFESIHRHNAVAEIKTTLEMLKEQLAEKKVK</sequence>
<dbReference type="GO" id="GO:0003934">
    <property type="term" value="F:GTP cyclohydrolase I activity"/>
    <property type="evidence" value="ECO:0007669"/>
    <property type="project" value="InterPro"/>
</dbReference>
<evidence type="ECO:0008006" key="5">
    <source>
        <dbReference type="Google" id="ProtNLM"/>
    </source>
</evidence>
<gene>
    <name evidence="4" type="ORF">S01H4_13490</name>
</gene>
<dbReference type="PANTHER" id="PTHR36445:SF1">
    <property type="entry name" value="GTP CYCLOHYDROLASE MPTA"/>
    <property type="match status" value="1"/>
</dbReference>
<accession>X1A5J1</accession>
<dbReference type="InterPro" id="IPR022840">
    <property type="entry name" value="GTP_cyclohydrolase_MptA"/>
</dbReference>
<evidence type="ECO:0000256" key="2">
    <source>
        <dbReference type="ARBA" id="ARBA00022801"/>
    </source>
</evidence>